<dbReference type="RefSeq" id="WP_082768615.1">
    <property type="nucleotide sequence ID" value="NZ_JAAXPG010000022.1"/>
</dbReference>
<keyword evidence="1" id="KW-1133">Transmembrane helix</keyword>
<feature type="transmembrane region" description="Helical" evidence="1">
    <location>
        <begin position="222"/>
        <end position="244"/>
    </location>
</feature>
<sequence>MGMVLAELAKLRRSALWIMAVVLPLLAVITGTVNYGANEEALSSGWASYWSQVVIFYGMLFMSMGIAVMASAAWRMEHRGHNWNLLMATPARALAIVGAKLVSLALVVAMMQFALLGLVVLSGKLVLGLDGWLPWHSTAAALLGVVAALPVAALQSLLSMLVRSFAAPVALGLLGCVAGVGLLYSGEGGVVSYLLPQSLVTTSLSLGSTAVSGAGSLDLPTAFSVVLAAAATTLALWVLSATVLSRRDVR</sequence>
<comment type="caution">
    <text evidence="2">The sequence shown here is derived from an EMBL/GenBank/DDBJ whole genome shotgun (WGS) entry which is preliminary data.</text>
</comment>
<evidence type="ECO:0000313" key="3">
    <source>
        <dbReference type="Proteomes" id="UP000553209"/>
    </source>
</evidence>
<dbReference type="EMBL" id="JAAXPG010000022">
    <property type="protein sequence ID" value="NKZ00275.1"/>
    <property type="molecule type" value="Genomic_DNA"/>
</dbReference>
<keyword evidence="3" id="KW-1185">Reference proteome</keyword>
<evidence type="ECO:0000256" key="1">
    <source>
        <dbReference type="SAM" id="Phobius"/>
    </source>
</evidence>
<feature type="transmembrane region" description="Helical" evidence="1">
    <location>
        <begin position="15"/>
        <end position="37"/>
    </location>
</feature>
<feature type="transmembrane region" description="Helical" evidence="1">
    <location>
        <begin position="49"/>
        <end position="74"/>
    </location>
</feature>
<reference evidence="2 3" key="1">
    <citation type="submission" date="2020-04" db="EMBL/GenBank/DDBJ databases">
        <title>MicrobeNet Type strains.</title>
        <authorList>
            <person name="Nicholson A.C."/>
        </authorList>
    </citation>
    <scope>NUCLEOTIDE SEQUENCE [LARGE SCALE GENOMIC DNA]</scope>
    <source>
        <strain evidence="2 3">ATCC 23612</strain>
    </source>
</reference>
<organism evidence="2 3">
    <name type="scientific">Nocardiopsis alborubida</name>
    <dbReference type="NCBI Taxonomy" id="146802"/>
    <lineage>
        <taxon>Bacteria</taxon>
        <taxon>Bacillati</taxon>
        <taxon>Actinomycetota</taxon>
        <taxon>Actinomycetes</taxon>
        <taxon>Streptosporangiales</taxon>
        <taxon>Nocardiopsidaceae</taxon>
        <taxon>Nocardiopsis</taxon>
    </lineage>
</organism>
<dbReference type="CDD" id="cd21809">
    <property type="entry name" value="ABC-2_lan_permease-like"/>
    <property type="match status" value="1"/>
</dbReference>
<gene>
    <name evidence="2" type="ORF">HGB44_21760</name>
</gene>
<protein>
    <submittedName>
        <fullName evidence="2">ABC transporter permease subunit</fullName>
    </submittedName>
</protein>
<keyword evidence="1" id="KW-0812">Transmembrane</keyword>
<name>A0A7X6MFU6_9ACTN</name>
<proteinExistence type="predicted"/>
<evidence type="ECO:0000313" key="2">
    <source>
        <dbReference type="EMBL" id="NKZ00275.1"/>
    </source>
</evidence>
<accession>A0A7X6MFU6</accession>
<feature type="transmembrane region" description="Helical" evidence="1">
    <location>
        <begin position="94"/>
        <end position="121"/>
    </location>
</feature>
<keyword evidence="1" id="KW-0472">Membrane</keyword>
<dbReference type="Proteomes" id="UP000553209">
    <property type="component" value="Unassembled WGS sequence"/>
</dbReference>
<feature type="transmembrane region" description="Helical" evidence="1">
    <location>
        <begin position="165"/>
        <end position="184"/>
    </location>
</feature>
<dbReference type="AlphaFoldDB" id="A0A7X6MFU6"/>
<dbReference type="Pfam" id="PF12730">
    <property type="entry name" value="ABC2_membrane_4"/>
    <property type="match status" value="1"/>
</dbReference>
<feature type="transmembrane region" description="Helical" evidence="1">
    <location>
        <begin position="133"/>
        <end position="153"/>
    </location>
</feature>